<proteinExistence type="predicted"/>
<organism evidence="2 3">
    <name type="scientific">Gossypium arboreum</name>
    <name type="common">Tree cotton</name>
    <name type="synonym">Gossypium nanking</name>
    <dbReference type="NCBI Taxonomy" id="29729"/>
    <lineage>
        <taxon>Eukaryota</taxon>
        <taxon>Viridiplantae</taxon>
        <taxon>Streptophyta</taxon>
        <taxon>Embryophyta</taxon>
        <taxon>Tracheophyta</taxon>
        <taxon>Spermatophyta</taxon>
        <taxon>Magnoliopsida</taxon>
        <taxon>eudicotyledons</taxon>
        <taxon>Gunneridae</taxon>
        <taxon>Pentapetalae</taxon>
        <taxon>rosids</taxon>
        <taxon>malvids</taxon>
        <taxon>Malvales</taxon>
        <taxon>Malvaceae</taxon>
        <taxon>Malvoideae</taxon>
        <taxon>Gossypium</taxon>
    </lineage>
</organism>
<dbReference type="EMBL" id="JRRC01532324">
    <property type="protein sequence ID" value="KHG09181.1"/>
    <property type="molecule type" value="Genomic_DNA"/>
</dbReference>
<gene>
    <name evidence="2" type="ORF">F383_36389</name>
</gene>
<keyword evidence="3" id="KW-1185">Reference proteome</keyword>
<protein>
    <submittedName>
        <fullName evidence="2">Uncharacterized protein</fullName>
    </submittedName>
</protein>
<sequence>MREERAVRAPVSNCWAAHPRATRSTVCGGQKVKNLRLSRRNTGTSDEASNKRALTTVHWR</sequence>
<evidence type="ECO:0000313" key="2">
    <source>
        <dbReference type="EMBL" id="KHG09181.1"/>
    </source>
</evidence>
<feature type="region of interest" description="Disordered" evidence="1">
    <location>
        <begin position="40"/>
        <end position="60"/>
    </location>
</feature>
<comment type="caution">
    <text evidence="2">The sequence shown here is derived from an EMBL/GenBank/DDBJ whole genome shotgun (WGS) entry which is preliminary data.</text>
</comment>
<evidence type="ECO:0000313" key="3">
    <source>
        <dbReference type="Proteomes" id="UP000032142"/>
    </source>
</evidence>
<dbReference type="AlphaFoldDB" id="A0A0B0NDR4"/>
<name>A0A0B0NDR4_GOSAR</name>
<dbReference type="Proteomes" id="UP000032142">
    <property type="component" value="Unassembled WGS sequence"/>
</dbReference>
<evidence type="ECO:0000256" key="1">
    <source>
        <dbReference type="SAM" id="MobiDB-lite"/>
    </source>
</evidence>
<accession>A0A0B0NDR4</accession>
<reference evidence="3" key="1">
    <citation type="submission" date="2014-09" db="EMBL/GenBank/DDBJ databases">
        <authorList>
            <person name="Mudge J."/>
            <person name="Ramaraj T."/>
            <person name="Lindquist I.E."/>
            <person name="Bharti A.K."/>
            <person name="Sundararajan A."/>
            <person name="Cameron C.T."/>
            <person name="Woodward J.E."/>
            <person name="May G.D."/>
            <person name="Brubaker C."/>
            <person name="Broadhvest J."/>
            <person name="Wilkins T.A."/>
        </authorList>
    </citation>
    <scope>NUCLEOTIDE SEQUENCE</scope>
    <source>
        <strain evidence="3">cv. AKA8401</strain>
    </source>
</reference>